<reference evidence="3" key="1">
    <citation type="journal article" date="2019" name="Int. J. Syst. Evol. Microbiol.">
        <title>The Global Catalogue of Microorganisms (GCM) 10K type strain sequencing project: providing services to taxonomists for standard genome sequencing and annotation.</title>
        <authorList>
            <consortium name="The Broad Institute Genomics Platform"/>
            <consortium name="The Broad Institute Genome Sequencing Center for Infectious Disease"/>
            <person name="Wu L."/>
            <person name="Ma J."/>
        </authorList>
    </citation>
    <scope>NUCLEOTIDE SEQUENCE [LARGE SCALE GENOMIC DNA]</scope>
    <source>
        <strain evidence="3">CGMCC 1.15341</strain>
    </source>
</reference>
<evidence type="ECO:0000313" key="3">
    <source>
        <dbReference type="Proteomes" id="UP000629025"/>
    </source>
</evidence>
<name>A0ABQ1K166_9GAMM</name>
<evidence type="ECO:0000256" key="1">
    <source>
        <dbReference type="SAM" id="MobiDB-lite"/>
    </source>
</evidence>
<protein>
    <submittedName>
        <fullName evidence="2">Uncharacterized protein</fullName>
    </submittedName>
</protein>
<feature type="compositionally biased region" description="Polar residues" evidence="1">
    <location>
        <begin position="1"/>
        <end position="25"/>
    </location>
</feature>
<sequence>MQAQGSPNVTSASQSNAGTGWNTMGESIPPLSLTRAKEIVDLTGRPVEGKTY</sequence>
<dbReference type="EMBL" id="BMIJ01000001">
    <property type="protein sequence ID" value="GGB80552.1"/>
    <property type="molecule type" value="Genomic_DNA"/>
</dbReference>
<proteinExistence type="predicted"/>
<comment type="caution">
    <text evidence="2">The sequence shown here is derived from an EMBL/GenBank/DDBJ whole genome shotgun (WGS) entry which is preliminary data.</text>
</comment>
<gene>
    <name evidence="2" type="ORF">GCM10011352_02810</name>
</gene>
<organism evidence="2 3">
    <name type="scientific">Marinobacterium zhoushanense</name>
    <dbReference type="NCBI Taxonomy" id="1679163"/>
    <lineage>
        <taxon>Bacteria</taxon>
        <taxon>Pseudomonadati</taxon>
        <taxon>Pseudomonadota</taxon>
        <taxon>Gammaproteobacteria</taxon>
        <taxon>Oceanospirillales</taxon>
        <taxon>Oceanospirillaceae</taxon>
        <taxon>Marinobacterium</taxon>
    </lineage>
</organism>
<dbReference type="Proteomes" id="UP000629025">
    <property type="component" value="Unassembled WGS sequence"/>
</dbReference>
<keyword evidence="3" id="KW-1185">Reference proteome</keyword>
<evidence type="ECO:0000313" key="2">
    <source>
        <dbReference type="EMBL" id="GGB80552.1"/>
    </source>
</evidence>
<feature type="region of interest" description="Disordered" evidence="1">
    <location>
        <begin position="1"/>
        <end position="29"/>
    </location>
</feature>
<accession>A0ABQ1K166</accession>